<keyword evidence="2" id="KW-1185">Reference proteome</keyword>
<evidence type="ECO:0000313" key="2">
    <source>
        <dbReference type="Proteomes" id="UP000017396"/>
    </source>
</evidence>
<dbReference type="EMBL" id="CP003587">
    <property type="protein sequence ID" value="AGY60256.1"/>
    <property type="molecule type" value="Genomic_DNA"/>
</dbReference>
<dbReference type="RefSeq" id="WP_023175595.1">
    <property type="nucleotide sequence ID" value="NC_022600.1"/>
</dbReference>
<dbReference type="HOGENOM" id="CLU_2806396_0_0_3"/>
<sequence length="67" mass="7725">MPSRVIRPGGSGSEDEIFFDMHTPLHLVRLWSNCPHCGQRSTWYRLGNRVWELCPGHGVARQMRSAF</sequence>
<protein>
    <submittedName>
        <fullName evidence="1">Uncharacterized protein</fullName>
    </submittedName>
</protein>
<evidence type="ECO:0000313" key="1">
    <source>
        <dbReference type="EMBL" id="AGY60256.1"/>
    </source>
</evidence>
<dbReference type="OrthoDB" id="1550523at2"/>
<dbReference type="AlphaFoldDB" id="U5QMV7"/>
<name>U5QMV7_GLOK1</name>
<reference evidence="1 2" key="1">
    <citation type="journal article" date="2013" name="PLoS ONE">
        <title>Cultivation and Complete Genome Sequencing of Gloeobacter kilaueensis sp. nov., from a Lava Cave in Kilauea Caldera, Hawai'i.</title>
        <authorList>
            <person name="Saw J.H."/>
            <person name="Schatz M."/>
            <person name="Brown M.V."/>
            <person name="Kunkel D.D."/>
            <person name="Foster J.S."/>
            <person name="Shick H."/>
            <person name="Christensen S."/>
            <person name="Hou S."/>
            <person name="Wan X."/>
            <person name="Donachie S.P."/>
        </authorList>
    </citation>
    <scope>NUCLEOTIDE SEQUENCE [LARGE SCALE GENOMIC DNA]</scope>
    <source>
        <strain evidence="2">JS</strain>
    </source>
</reference>
<accession>U5QMV7</accession>
<proteinExistence type="predicted"/>
<dbReference type="KEGG" id="glj:GKIL_4010"/>
<organism evidence="1 2">
    <name type="scientific">Gloeobacter kilaueensis (strain ATCC BAA-2537 / CCAP 1431/1 / ULC 316 / JS1)</name>
    <dbReference type="NCBI Taxonomy" id="1183438"/>
    <lineage>
        <taxon>Bacteria</taxon>
        <taxon>Bacillati</taxon>
        <taxon>Cyanobacteriota</taxon>
        <taxon>Cyanophyceae</taxon>
        <taxon>Gloeobacterales</taxon>
        <taxon>Gloeobacteraceae</taxon>
        <taxon>Gloeobacter</taxon>
    </lineage>
</organism>
<gene>
    <name evidence="1" type="ORF">GKIL_4010</name>
</gene>
<dbReference type="Proteomes" id="UP000017396">
    <property type="component" value="Chromosome"/>
</dbReference>